<dbReference type="OrthoDB" id="16820at2759"/>
<keyword evidence="13" id="KW-1185">Reference proteome</keyword>
<evidence type="ECO:0000256" key="3">
    <source>
        <dbReference type="ARBA" id="ARBA00007992"/>
    </source>
</evidence>
<dbReference type="EMBL" id="PXOG01000130">
    <property type="protein sequence ID" value="RGP74466.1"/>
    <property type="molecule type" value="Genomic_DNA"/>
</dbReference>
<keyword evidence="4" id="KW-0285">Flavoprotein</keyword>
<accession>A0A395SQ42</accession>
<sequence>MDKSKPRVIIAGGGISGLALANMLEKAHIEFVLLESYDKIAPQVGASIGLQPNGLRILDQLGCADELLSLIDFPLNNAFARNSDGSILRNHKNSHKMLKEKHGYPTIFIDRQSLMQTLYDNLESKDSVHESQAVKSVAEVDNGIQVTTDKGEIFEGDILVGADGIYSTVRKEMWRLGNKSSPGYFPTDEWSSVPCYYKCIFGMSQPMDKLTKGTHYVYNDNFSYLVMVGPGGKFYWFLFVKLPVPLYGRKIPRYTKEDEEKLAREHASDQITPEVTFSQLYEARTTSTLTPLHEYVFHKWHYNRIITIGDAAHKFEPLTGHGGNAAIETAASLINHLLSVCKNWTPSEIDAAFAAVQKERHDRVQWLVDDAHKVQQMHAKATPLFAIIAPILARLINTDTAIRLSSHKLVDATRINCLPVPHRAHTVPFNDELSARPWASTWLPIGLGVLSQGALFRLAYQILLPLPYPTRFGGETLVTHYTGVKTVDAILKRLGSIFGIILQPENPAGRLQWIAFMPLLLSTTFDWTLESYRLGLKGLPTSFPFIFGTLFQLRGIGKIAPLYHMISVCEQILGGSISTVAGRSIDADVVPSTIAGLALGYIIPSTLMTWPFRNKATWQKFVALWQPFPLYVASITAGVSVISRTLGVGSSFSSNSTVPEKSGKFVEQKQPSHSLLRYVYISGAAAATIVHFWSLYRIASGPDLSVSKVFGTIGDLISGQSSSDPNTQIANFFQRDMFLNAASVLVNSLYRTLDLRRSGYITNKEALTASLTVLIAQPIVGPAASHIGFLGWREEMFNRVQKKIGSGV</sequence>
<evidence type="ECO:0000256" key="5">
    <source>
        <dbReference type="ARBA" id="ARBA00022692"/>
    </source>
</evidence>
<dbReference type="Proteomes" id="UP000266234">
    <property type="component" value="Unassembled WGS sequence"/>
</dbReference>
<dbReference type="GO" id="GO:0071949">
    <property type="term" value="F:FAD binding"/>
    <property type="evidence" value="ECO:0007669"/>
    <property type="project" value="InterPro"/>
</dbReference>
<protein>
    <recommendedName>
        <fullName evidence="11">FAD-binding domain-containing protein</fullName>
    </recommendedName>
</protein>
<dbReference type="Pfam" id="PF01494">
    <property type="entry name" value="FAD_binding_3"/>
    <property type="match status" value="1"/>
</dbReference>
<name>A0A395SQ42_9HYPO</name>
<evidence type="ECO:0000259" key="11">
    <source>
        <dbReference type="Pfam" id="PF01494"/>
    </source>
</evidence>
<proteinExistence type="inferred from homology"/>
<dbReference type="PANTHER" id="PTHR47356">
    <property type="entry name" value="FAD-DEPENDENT MONOOXYGENASE ASQG-RELATED"/>
    <property type="match status" value="1"/>
</dbReference>
<dbReference type="SUPFAM" id="SSF51905">
    <property type="entry name" value="FAD/NAD(P)-binding domain"/>
    <property type="match status" value="1"/>
</dbReference>
<dbReference type="PANTHER" id="PTHR47356:SF2">
    <property type="entry name" value="FAD-BINDING DOMAIN-CONTAINING PROTEIN-RELATED"/>
    <property type="match status" value="1"/>
</dbReference>
<evidence type="ECO:0000256" key="6">
    <source>
        <dbReference type="ARBA" id="ARBA00022827"/>
    </source>
</evidence>
<comment type="cofactor">
    <cofactor evidence="1">
        <name>FAD</name>
        <dbReference type="ChEBI" id="CHEBI:57692"/>
    </cofactor>
</comment>
<gene>
    <name evidence="12" type="ORF">FLONG3_6025</name>
</gene>
<comment type="caution">
    <text evidence="12">The sequence shown here is derived from an EMBL/GenBank/DDBJ whole genome shotgun (WGS) entry which is preliminary data.</text>
</comment>
<keyword evidence="10" id="KW-0472">Membrane</keyword>
<evidence type="ECO:0000313" key="13">
    <source>
        <dbReference type="Proteomes" id="UP000266234"/>
    </source>
</evidence>
<dbReference type="AlphaFoldDB" id="A0A395SQ42"/>
<dbReference type="GO" id="GO:0016020">
    <property type="term" value="C:membrane"/>
    <property type="evidence" value="ECO:0007669"/>
    <property type="project" value="UniProtKB-SubCell"/>
</dbReference>
<evidence type="ECO:0000256" key="7">
    <source>
        <dbReference type="ARBA" id="ARBA00022989"/>
    </source>
</evidence>
<evidence type="ECO:0000256" key="10">
    <source>
        <dbReference type="ARBA" id="ARBA00023136"/>
    </source>
</evidence>
<dbReference type="Gene3D" id="3.50.50.60">
    <property type="entry name" value="FAD/NAD(P)-binding domain"/>
    <property type="match status" value="1"/>
</dbReference>
<dbReference type="InterPro" id="IPR036188">
    <property type="entry name" value="FAD/NAD-bd_sf"/>
</dbReference>
<dbReference type="STRING" id="694270.A0A395SQ42"/>
<evidence type="ECO:0000256" key="1">
    <source>
        <dbReference type="ARBA" id="ARBA00001974"/>
    </source>
</evidence>
<dbReference type="InterPro" id="IPR050562">
    <property type="entry name" value="FAD_mOase_fung"/>
</dbReference>
<keyword evidence="7" id="KW-1133">Transmembrane helix</keyword>
<comment type="subcellular location">
    <subcellularLocation>
        <location evidence="2">Membrane</location>
    </subcellularLocation>
</comment>
<comment type="similarity">
    <text evidence="3">Belongs to the paxM FAD-dependent monooxygenase family.</text>
</comment>
<evidence type="ECO:0000256" key="4">
    <source>
        <dbReference type="ARBA" id="ARBA00022630"/>
    </source>
</evidence>
<evidence type="ECO:0000256" key="9">
    <source>
        <dbReference type="ARBA" id="ARBA00023033"/>
    </source>
</evidence>
<keyword evidence="6" id="KW-0274">FAD</keyword>
<dbReference type="PRINTS" id="PR00420">
    <property type="entry name" value="RNGMNOXGNASE"/>
</dbReference>
<keyword evidence="5" id="KW-0812">Transmembrane</keyword>
<evidence type="ECO:0000256" key="8">
    <source>
        <dbReference type="ARBA" id="ARBA00023002"/>
    </source>
</evidence>
<evidence type="ECO:0000313" key="12">
    <source>
        <dbReference type="EMBL" id="RGP74466.1"/>
    </source>
</evidence>
<keyword evidence="9" id="KW-0503">Monooxygenase</keyword>
<organism evidence="12 13">
    <name type="scientific">Fusarium longipes</name>
    <dbReference type="NCBI Taxonomy" id="694270"/>
    <lineage>
        <taxon>Eukaryota</taxon>
        <taxon>Fungi</taxon>
        <taxon>Dikarya</taxon>
        <taxon>Ascomycota</taxon>
        <taxon>Pezizomycotina</taxon>
        <taxon>Sordariomycetes</taxon>
        <taxon>Hypocreomycetidae</taxon>
        <taxon>Hypocreales</taxon>
        <taxon>Nectriaceae</taxon>
        <taxon>Fusarium</taxon>
    </lineage>
</organism>
<evidence type="ECO:0000256" key="2">
    <source>
        <dbReference type="ARBA" id="ARBA00004370"/>
    </source>
</evidence>
<dbReference type="InterPro" id="IPR002938">
    <property type="entry name" value="FAD-bd"/>
</dbReference>
<dbReference type="GO" id="GO:0004497">
    <property type="term" value="F:monooxygenase activity"/>
    <property type="evidence" value="ECO:0007669"/>
    <property type="project" value="UniProtKB-KW"/>
</dbReference>
<reference evidence="12 13" key="1">
    <citation type="journal article" date="2018" name="PLoS Pathog.">
        <title>Evolution of structural diversity of trichothecenes, a family of toxins produced by plant pathogenic and entomopathogenic fungi.</title>
        <authorList>
            <person name="Proctor R.H."/>
            <person name="McCormick S.P."/>
            <person name="Kim H.S."/>
            <person name="Cardoza R.E."/>
            <person name="Stanley A.M."/>
            <person name="Lindo L."/>
            <person name="Kelly A."/>
            <person name="Brown D.W."/>
            <person name="Lee T."/>
            <person name="Vaughan M.M."/>
            <person name="Alexander N.J."/>
            <person name="Busman M."/>
            <person name="Gutierrez S."/>
        </authorList>
    </citation>
    <scope>NUCLEOTIDE SEQUENCE [LARGE SCALE GENOMIC DNA]</scope>
    <source>
        <strain evidence="12 13">NRRL 20695</strain>
    </source>
</reference>
<keyword evidence="8" id="KW-0560">Oxidoreductase</keyword>
<feature type="domain" description="FAD-binding" evidence="11">
    <location>
        <begin position="7"/>
        <end position="369"/>
    </location>
</feature>